<dbReference type="EMBL" id="FODD01000002">
    <property type="protein sequence ID" value="SEN14220.1"/>
    <property type="molecule type" value="Genomic_DNA"/>
</dbReference>
<keyword evidence="4" id="KW-1185">Reference proteome</keyword>
<dbReference type="AlphaFoldDB" id="A0A1H8E453"/>
<dbReference type="InterPro" id="IPR013517">
    <property type="entry name" value="FG-GAP"/>
</dbReference>
<dbReference type="Pfam" id="PF13517">
    <property type="entry name" value="FG-GAP_3"/>
    <property type="match status" value="1"/>
</dbReference>
<dbReference type="InterPro" id="IPR028994">
    <property type="entry name" value="Integrin_alpha_N"/>
</dbReference>
<dbReference type="STRING" id="310780.SAMN05216267_10023"/>
<evidence type="ECO:0000256" key="1">
    <source>
        <dbReference type="ARBA" id="ARBA00022729"/>
    </source>
</evidence>
<dbReference type="PANTHER" id="PTHR44103">
    <property type="entry name" value="PROPROTEIN CONVERTASE P"/>
    <property type="match status" value="1"/>
</dbReference>
<protein>
    <submittedName>
        <fullName evidence="3">Repeat domain-containing protein</fullName>
    </submittedName>
</protein>
<dbReference type="Gene3D" id="2.20.25.650">
    <property type="entry name" value="Tachylectin-2-like"/>
    <property type="match status" value="1"/>
</dbReference>
<dbReference type="Gene3D" id="2.130.10.130">
    <property type="entry name" value="Integrin alpha, N-terminal"/>
    <property type="match status" value="1"/>
</dbReference>
<dbReference type="Proteomes" id="UP000181951">
    <property type="component" value="Unassembled WGS sequence"/>
</dbReference>
<gene>
    <name evidence="3" type="ORF">SAMN05216267_10023</name>
</gene>
<dbReference type="SUPFAM" id="SSF69318">
    <property type="entry name" value="Integrin alpha N-terminal domain"/>
    <property type="match status" value="1"/>
</dbReference>
<evidence type="ECO:0000313" key="3">
    <source>
        <dbReference type="EMBL" id="SEN14220.1"/>
    </source>
</evidence>
<feature type="signal peptide" evidence="2">
    <location>
        <begin position="1"/>
        <end position="22"/>
    </location>
</feature>
<keyword evidence="1 2" id="KW-0732">Signal</keyword>
<evidence type="ECO:0000313" key="4">
    <source>
        <dbReference type="Proteomes" id="UP000181951"/>
    </source>
</evidence>
<reference evidence="3 4" key="1">
    <citation type="submission" date="2016-10" db="EMBL/GenBank/DDBJ databases">
        <authorList>
            <person name="de Groot N.N."/>
        </authorList>
    </citation>
    <scope>NUCLEOTIDE SEQUENCE [LARGE SCALE GENOMIC DNA]</scope>
    <source>
        <strain evidence="3 4">CGMCC 4.2026</strain>
    </source>
</reference>
<accession>A0A1H8E453</accession>
<sequence length="348" mass="36859">MRTVRSAAVGAVLGLAAATGLAAVSAPQASASTSVTSPVARCPKGKLCLFDGLDGTGAVVGYTGSQMSLGTWADRARSYVDRTGYTYFCPNRSAQYADPEKWVMSGNDAVVNLNGLDVDRHVRSFLLTSSRRECETGVEYFTWRSDDASVTRAAKPFGDLNGDGHTDLLFRSPAGRLWFLKGDGKGTLIGGGWNAMTALTRHGDLDGNGTEDLLARDTAGVLWFYPGNGRGAFGARVRIGAGWNTMKRITAAGDLDGDGRGDLLARDSAGVLWRYPGNGRGAFGARSRIGAGWNMYTFLLAPGDADGDGTNDLYGFAPDAYVFYSGLGNGLFQKVYGDVGLERTDTAY</sequence>
<dbReference type="PANTHER" id="PTHR44103:SF1">
    <property type="entry name" value="PROPROTEIN CONVERTASE P"/>
    <property type="match status" value="1"/>
</dbReference>
<name>A0A1H8E453_9ACTN</name>
<feature type="chain" id="PRO_5039276805" evidence="2">
    <location>
        <begin position="23"/>
        <end position="348"/>
    </location>
</feature>
<dbReference type="OrthoDB" id="9815928at2"/>
<proteinExistence type="predicted"/>
<evidence type="ECO:0000256" key="2">
    <source>
        <dbReference type="SAM" id="SignalP"/>
    </source>
</evidence>
<dbReference type="Pfam" id="PF03995">
    <property type="entry name" value="Inhibitor_I36"/>
    <property type="match status" value="1"/>
</dbReference>
<organism evidence="3 4">
    <name type="scientific">Actinacidiphila rubida</name>
    <dbReference type="NCBI Taxonomy" id="310780"/>
    <lineage>
        <taxon>Bacteria</taxon>
        <taxon>Bacillati</taxon>
        <taxon>Actinomycetota</taxon>
        <taxon>Actinomycetes</taxon>
        <taxon>Kitasatosporales</taxon>
        <taxon>Streptomycetaceae</taxon>
        <taxon>Actinacidiphila</taxon>
    </lineage>
</organism>
<dbReference type="RefSeq" id="WP_079138717.1">
    <property type="nucleotide sequence ID" value="NZ_FODD01000002.1"/>
</dbReference>